<protein>
    <recommendedName>
        <fullName evidence="2">Type II secretion system protein J</fullName>
    </recommendedName>
</protein>
<accession>A0A0K2GC54</accession>
<dbReference type="AlphaFoldDB" id="A0A0K2GC54"/>
<keyword evidence="3" id="KW-0472">Membrane</keyword>
<dbReference type="GO" id="GO:0015627">
    <property type="term" value="C:type II protein secretion system complex"/>
    <property type="evidence" value="ECO:0007669"/>
    <property type="project" value="InterPro"/>
</dbReference>
<dbReference type="PROSITE" id="PS00409">
    <property type="entry name" value="PROKAR_NTER_METHYL"/>
    <property type="match status" value="1"/>
</dbReference>
<dbReference type="InterPro" id="IPR045584">
    <property type="entry name" value="Pilin-like"/>
</dbReference>
<dbReference type="NCBIfam" id="TIGR02532">
    <property type="entry name" value="IV_pilin_GFxxxE"/>
    <property type="match status" value="1"/>
</dbReference>
<evidence type="ECO:0000313" key="5">
    <source>
        <dbReference type="Proteomes" id="UP000069205"/>
    </source>
</evidence>
<evidence type="ECO:0000256" key="2">
    <source>
        <dbReference type="ARBA" id="ARBA00021539"/>
    </source>
</evidence>
<dbReference type="PATRIC" id="fig|42253.5.peg.2080"/>
<dbReference type="STRING" id="42253.NITMOv2_2111"/>
<evidence type="ECO:0000256" key="3">
    <source>
        <dbReference type="SAM" id="Phobius"/>
    </source>
</evidence>
<dbReference type="Pfam" id="PF07963">
    <property type="entry name" value="N_methyl"/>
    <property type="match status" value="1"/>
</dbReference>
<dbReference type="Pfam" id="PF11612">
    <property type="entry name" value="T2SSJ"/>
    <property type="match status" value="1"/>
</dbReference>
<dbReference type="InterPro" id="IPR010055">
    <property type="entry name" value="T2SS_protein-GspJ"/>
</dbReference>
<reference evidence="4" key="1">
    <citation type="journal article" date="2015" name="Proc. Natl. Acad. Sci. U.S.A.">
        <title>Expanded metabolic versatility of ubiquitous nitrite-oxidizing bacteria from the genus Nitrospira.</title>
        <authorList>
            <person name="Koch H."/>
            <person name="Lucker S."/>
            <person name="Albertsen M."/>
            <person name="Kitzinger K."/>
            <person name="Herbold C."/>
            <person name="Spieck E."/>
            <person name="Nielsen P.H."/>
            <person name="Wagner M."/>
            <person name="Daims H."/>
        </authorList>
    </citation>
    <scope>NUCLEOTIDE SEQUENCE [LARGE SCALE GENOMIC DNA]</scope>
    <source>
        <strain evidence="4">NSP M-1</strain>
    </source>
</reference>
<keyword evidence="3" id="KW-0812">Transmembrane</keyword>
<dbReference type="KEGG" id="nmv:NITMOv2_2111"/>
<feature type="transmembrane region" description="Helical" evidence="3">
    <location>
        <begin position="52"/>
        <end position="71"/>
    </location>
</feature>
<comment type="similarity">
    <text evidence="1">Belongs to the GSP J family.</text>
</comment>
<keyword evidence="3" id="KW-1133">Transmembrane helix</keyword>
<dbReference type="SUPFAM" id="SSF54523">
    <property type="entry name" value="Pili subunits"/>
    <property type="match status" value="1"/>
</dbReference>
<dbReference type="Proteomes" id="UP000069205">
    <property type="component" value="Chromosome"/>
</dbReference>
<evidence type="ECO:0000256" key="1">
    <source>
        <dbReference type="ARBA" id="ARBA00011084"/>
    </source>
</evidence>
<sequence length="238" mass="26526">MTSGFVLTSLRSSTYPRGYASSRRSLRPCRTAILNSLRDAHASESGFTLVEVLVALALLATIGAIVFGSLVTTTRVVDAGREHAGKEQMVRRIFRLMADELLVSRSVQQFPWVGVNSMQDGQPADTVAFLALSDGLGRSTGAESETNRVIYTRERDRLLRVTRKNVYGLTDESVEQIELANQVKSFNVRYYDALSRVWTDEWNSPPPKLPKAVLFEITFQPPDADPWTVREWVTIGAS</sequence>
<gene>
    <name evidence="4" type="ORF">NITMOv2_2111</name>
</gene>
<dbReference type="GO" id="GO:0015628">
    <property type="term" value="P:protein secretion by the type II secretion system"/>
    <property type="evidence" value="ECO:0007669"/>
    <property type="project" value="InterPro"/>
</dbReference>
<proteinExistence type="inferred from homology"/>
<organism evidence="4 5">
    <name type="scientific">Nitrospira moscoviensis</name>
    <dbReference type="NCBI Taxonomy" id="42253"/>
    <lineage>
        <taxon>Bacteria</taxon>
        <taxon>Pseudomonadati</taxon>
        <taxon>Nitrospirota</taxon>
        <taxon>Nitrospiria</taxon>
        <taxon>Nitrospirales</taxon>
        <taxon>Nitrospiraceae</taxon>
        <taxon>Nitrospira</taxon>
    </lineage>
</organism>
<name>A0A0K2GC54_NITMO</name>
<evidence type="ECO:0000313" key="4">
    <source>
        <dbReference type="EMBL" id="ALA58528.1"/>
    </source>
</evidence>
<keyword evidence="5" id="KW-1185">Reference proteome</keyword>
<dbReference type="InterPro" id="IPR012902">
    <property type="entry name" value="N_methyl_site"/>
</dbReference>
<dbReference type="EMBL" id="CP011801">
    <property type="protein sequence ID" value="ALA58528.1"/>
    <property type="molecule type" value="Genomic_DNA"/>
</dbReference>